<evidence type="ECO:0000313" key="3">
    <source>
        <dbReference type="EMBL" id="QVL34148.1"/>
    </source>
</evidence>
<dbReference type="HAMAP" id="MF_00489">
    <property type="entry name" value="UPF0178"/>
    <property type="match status" value="1"/>
</dbReference>
<dbReference type="AlphaFoldDB" id="A0A8E6EZW1"/>
<proteinExistence type="inferred from homology"/>
<gene>
    <name evidence="3" type="ORF">KIH39_09635</name>
</gene>
<evidence type="ECO:0000313" key="4">
    <source>
        <dbReference type="Proteomes" id="UP000676194"/>
    </source>
</evidence>
<dbReference type="Pfam" id="PF02639">
    <property type="entry name" value="DUF188"/>
    <property type="match status" value="1"/>
</dbReference>
<sequence length="154" mass="17081">MWIIYVDADACPVKEEIYKVAKRFEIKVVIAANNPMRIPNHPLVELVEKKGFDGVDDWIALMCETGDLVITADIPLAARSLAKGAHVLDPRGKPFTESDIGYALASRDLMNELRQSGEITGGPAPMTPKDRSRFLAKLDETLHKLKKLGTQKKP</sequence>
<accession>A0A8E6EZW1</accession>
<dbReference type="PANTHER" id="PTHR35146:SF1">
    <property type="entry name" value="UPF0178 PROTEIN YAII"/>
    <property type="match status" value="1"/>
</dbReference>
<dbReference type="RefSeq" id="WP_213499120.1">
    <property type="nucleotide sequence ID" value="NZ_CP074694.1"/>
</dbReference>
<reference evidence="3" key="1">
    <citation type="submission" date="2021-05" db="EMBL/GenBank/DDBJ databases">
        <title>Complete genome sequence of the cellulolytic planctomycete Telmatocola sphagniphila SP2T and characterization of the first cellulase from planctomycetes.</title>
        <authorList>
            <person name="Rakitin A.L."/>
            <person name="Beletsky A.V."/>
            <person name="Naumoff D.G."/>
            <person name="Kulichevskaya I.S."/>
            <person name="Mardanov A.V."/>
            <person name="Ravin N.V."/>
            <person name="Dedysh S.N."/>
        </authorList>
    </citation>
    <scope>NUCLEOTIDE SEQUENCE</scope>
    <source>
        <strain evidence="3">SP2T</strain>
    </source>
</reference>
<dbReference type="InterPro" id="IPR003791">
    <property type="entry name" value="UPF0178"/>
</dbReference>
<name>A0A8E6EZW1_9BACT</name>
<dbReference type="NCBIfam" id="NF001095">
    <property type="entry name" value="PRK00124.1"/>
    <property type="match status" value="1"/>
</dbReference>
<dbReference type="PANTHER" id="PTHR35146">
    <property type="entry name" value="UPF0178 PROTEIN YAII"/>
    <property type="match status" value="1"/>
</dbReference>
<organism evidence="3 4">
    <name type="scientific">Telmatocola sphagniphila</name>
    <dbReference type="NCBI Taxonomy" id="1123043"/>
    <lineage>
        <taxon>Bacteria</taxon>
        <taxon>Pseudomonadati</taxon>
        <taxon>Planctomycetota</taxon>
        <taxon>Planctomycetia</taxon>
        <taxon>Gemmatales</taxon>
        <taxon>Gemmataceae</taxon>
    </lineage>
</organism>
<comment type="similarity">
    <text evidence="1 2">Belongs to the UPF0178 family.</text>
</comment>
<evidence type="ECO:0000256" key="2">
    <source>
        <dbReference type="HAMAP-Rule" id="MF_00489"/>
    </source>
</evidence>
<dbReference type="KEGG" id="tsph:KIH39_09635"/>
<keyword evidence="4" id="KW-1185">Reference proteome</keyword>
<protein>
    <recommendedName>
        <fullName evidence="2">UPF0178 protein KIH39_09635</fullName>
    </recommendedName>
</protein>
<dbReference type="EMBL" id="CP074694">
    <property type="protein sequence ID" value="QVL34148.1"/>
    <property type="molecule type" value="Genomic_DNA"/>
</dbReference>
<evidence type="ECO:0000256" key="1">
    <source>
        <dbReference type="ARBA" id="ARBA00008522"/>
    </source>
</evidence>
<dbReference type="Proteomes" id="UP000676194">
    <property type="component" value="Chromosome"/>
</dbReference>
<dbReference type="CDD" id="cd18720">
    <property type="entry name" value="PIN_YqxD-like"/>
    <property type="match status" value="1"/>
</dbReference>